<proteinExistence type="predicted"/>
<dbReference type="Proteomes" id="UP000076722">
    <property type="component" value="Unassembled WGS sequence"/>
</dbReference>
<gene>
    <name evidence="2" type="ORF">SISNIDRAFT_298633</name>
</gene>
<feature type="domain" description="ABM" evidence="1">
    <location>
        <begin position="16"/>
        <end position="86"/>
    </location>
</feature>
<organism evidence="2 3">
    <name type="scientific">Sistotremastrum niveocremeum HHB9708</name>
    <dbReference type="NCBI Taxonomy" id="1314777"/>
    <lineage>
        <taxon>Eukaryota</taxon>
        <taxon>Fungi</taxon>
        <taxon>Dikarya</taxon>
        <taxon>Basidiomycota</taxon>
        <taxon>Agaricomycotina</taxon>
        <taxon>Agaricomycetes</taxon>
        <taxon>Sistotremastrales</taxon>
        <taxon>Sistotremastraceae</taxon>
        <taxon>Sertulicium</taxon>
        <taxon>Sertulicium niveocremeum</taxon>
    </lineage>
</organism>
<dbReference type="OrthoDB" id="10011777at2759"/>
<sequence length="106" mass="11489">MSTSPDAITSGRIICVAQAEALVGKESEVARHLTIIRKAAESDAEPGTHTYRVVQYGTKFKVFEEYEDLAAFKAHFNGAPFQAFAAVTSELLVGGEITGTFYSELK</sequence>
<dbReference type="InterPro" id="IPR007138">
    <property type="entry name" value="ABM_dom"/>
</dbReference>
<dbReference type="InterPro" id="IPR011008">
    <property type="entry name" value="Dimeric_a/b-barrel"/>
</dbReference>
<evidence type="ECO:0000313" key="2">
    <source>
        <dbReference type="EMBL" id="KZS87732.1"/>
    </source>
</evidence>
<dbReference type="Gene3D" id="3.30.70.100">
    <property type="match status" value="1"/>
</dbReference>
<dbReference type="Pfam" id="PF03992">
    <property type="entry name" value="ABM"/>
    <property type="match status" value="1"/>
</dbReference>
<evidence type="ECO:0000313" key="3">
    <source>
        <dbReference type="Proteomes" id="UP000076722"/>
    </source>
</evidence>
<dbReference type="AlphaFoldDB" id="A0A164NI95"/>
<keyword evidence="3" id="KW-1185">Reference proteome</keyword>
<evidence type="ECO:0000259" key="1">
    <source>
        <dbReference type="Pfam" id="PF03992"/>
    </source>
</evidence>
<name>A0A164NI95_9AGAM</name>
<accession>A0A164NI95</accession>
<reference evidence="2 3" key="1">
    <citation type="journal article" date="2016" name="Mol. Biol. Evol.">
        <title>Comparative Genomics of Early-Diverging Mushroom-Forming Fungi Provides Insights into the Origins of Lignocellulose Decay Capabilities.</title>
        <authorList>
            <person name="Nagy L.G."/>
            <person name="Riley R."/>
            <person name="Tritt A."/>
            <person name="Adam C."/>
            <person name="Daum C."/>
            <person name="Floudas D."/>
            <person name="Sun H."/>
            <person name="Yadav J.S."/>
            <person name="Pangilinan J."/>
            <person name="Larsson K.H."/>
            <person name="Matsuura K."/>
            <person name="Barry K."/>
            <person name="Labutti K."/>
            <person name="Kuo R."/>
            <person name="Ohm R.A."/>
            <person name="Bhattacharya S.S."/>
            <person name="Shirouzu T."/>
            <person name="Yoshinaga Y."/>
            <person name="Martin F.M."/>
            <person name="Grigoriev I.V."/>
            <person name="Hibbett D.S."/>
        </authorList>
    </citation>
    <scope>NUCLEOTIDE SEQUENCE [LARGE SCALE GENOMIC DNA]</scope>
    <source>
        <strain evidence="2 3">HHB9708</strain>
    </source>
</reference>
<dbReference type="EMBL" id="KV419445">
    <property type="protein sequence ID" value="KZS87732.1"/>
    <property type="molecule type" value="Genomic_DNA"/>
</dbReference>
<protein>
    <recommendedName>
        <fullName evidence="1">ABM domain-containing protein</fullName>
    </recommendedName>
</protein>
<dbReference type="SUPFAM" id="SSF54909">
    <property type="entry name" value="Dimeric alpha+beta barrel"/>
    <property type="match status" value="1"/>
</dbReference>